<dbReference type="AlphaFoldDB" id="A0AA39SK46"/>
<reference evidence="1" key="1">
    <citation type="journal article" date="2022" name="Plant J.">
        <title>Strategies of tolerance reflected in two North American maple genomes.</title>
        <authorList>
            <person name="McEvoy S.L."/>
            <person name="Sezen U.U."/>
            <person name="Trouern-Trend A."/>
            <person name="McMahon S.M."/>
            <person name="Schaberg P.G."/>
            <person name="Yang J."/>
            <person name="Wegrzyn J.L."/>
            <person name="Swenson N.G."/>
        </authorList>
    </citation>
    <scope>NUCLEOTIDE SEQUENCE</scope>
    <source>
        <strain evidence="1">NS2018</strain>
    </source>
</reference>
<dbReference type="Proteomes" id="UP001168877">
    <property type="component" value="Unassembled WGS sequence"/>
</dbReference>
<reference evidence="1" key="2">
    <citation type="submission" date="2023-06" db="EMBL/GenBank/DDBJ databases">
        <authorList>
            <person name="Swenson N.G."/>
            <person name="Wegrzyn J.L."/>
            <person name="Mcevoy S.L."/>
        </authorList>
    </citation>
    <scope>NUCLEOTIDE SEQUENCE</scope>
    <source>
        <strain evidence="1">NS2018</strain>
        <tissue evidence="1">Leaf</tissue>
    </source>
</reference>
<evidence type="ECO:0000313" key="1">
    <source>
        <dbReference type="EMBL" id="KAK0590354.1"/>
    </source>
</evidence>
<evidence type="ECO:0008006" key="3">
    <source>
        <dbReference type="Google" id="ProtNLM"/>
    </source>
</evidence>
<accession>A0AA39SK46</accession>
<name>A0AA39SK46_ACESA</name>
<comment type="caution">
    <text evidence="1">The sequence shown here is derived from an EMBL/GenBank/DDBJ whole genome shotgun (WGS) entry which is preliminary data.</text>
</comment>
<dbReference type="EMBL" id="JAUESC010000381">
    <property type="protein sequence ID" value="KAK0590354.1"/>
    <property type="molecule type" value="Genomic_DNA"/>
</dbReference>
<proteinExistence type="predicted"/>
<evidence type="ECO:0000313" key="2">
    <source>
        <dbReference type="Proteomes" id="UP001168877"/>
    </source>
</evidence>
<gene>
    <name evidence="1" type="ORF">LWI29_025751</name>
</gene>
<keyword evidence="2" id="KW-1185">Reference proteome</keyword>
<organism evidence="1 2">
    <name type="scientific">Acer saccharum</name>
    <name type="common">Sugar maple</name>
    <dbReference type="NCBI Taxonomy" id="4024"/>
    <lineage>
        <taxon>Eukaryota</taxon>
        <taxon>Viridiplantae</taxon>
        <taxon>Streptophyta</taxon>
        <taxon>Embryophyta</taxon>
        <taxon>Tracheophyta</taxon>
        <taxon>Spermatophyta</taxon>
        <taxon>Magnoliopsida</taxon>
        <taxon>eudicotyledons</taxon>
        <taxon>Gunneridae</taxon>
        <taxon>Pentapetalae</taxon>
        <taxon>rosids</taxon>
        <taxon>malvids</taxon>
        <taxon>Sapindales</taxon>
        <taxon>Sapindaceae</taxon>
        <taxon>Hippocastanoideae</taxon>
        <taxon>Acereae</taxon>
        <taxon>Acer</taxon>
    </lineage>
</organism>
<sequence>MVDFWVSWAGVGDRGLVAVKNFKKGVKLLFVPPSLVITSDLEGSATDSRVLRDAITRHNGLKVPFGNYYLADAGYTNGHGFLAPYRVIRMYMSVDPEEYTPITLDDLPIGEDYPNELESIDVIGGSDEWSQWRDDLAREIFDAWMSRRT</sequence>
<protein>
    <recommendedName>
        <fullName evidence="3">DDE Tnp4 domain-containing protein</fullName>
    </recommendedName>
</protein>